<dbReference type="NCBIfam" id="TIGR03732">
    <property type="entry name" value="lanti_perm_MutE"/>
    <property type="match status" value="1"/>
</dbReference>
<feature type="transmembrane region" description="Helical" evidence="1">
    <location>
        <begin position="152"/>
        <end position="180"/>
    </location>
</feature>
<evidence type="ECO:0000313" key="2">
    <source>
        <dbReference type="EMBL" id="MBC3798227.1"/>
    </source>
</evidence>
<comment type="caution">
    <text evidence="2">The sequence shown here is derived from an EMBL/GenBank/DDBJ whole genome shotgun (WGS) entry which is preliminary data.</text>
</comment>
<feature type="transmembrane region" description="Helical" evidence="1">
    <location>
        <begin position="91"/>
        <end position="116"/>
    </location>
</feature>
<protein>
    <submittedName>
        <fullName evidence="2">Lantibiotic immunity ABC transporter MutE/EpiE family permease subunit</fullName>
    </submittedName>
</protein>
<feature type="transmembrane region" description="Helical" evidence="1">
    <location>
        <begin position="122"/>
        <end position="140"/>
    </location>
</feature>
<sequence>MINVIKAENLKAKRTFAKKMVFIAPLFMLLLAIISGQYFVQNGYNWWYTMILPGFITLITALLNQNEEKKLKYRPVFALPISLKKIWLGKVTVTGIYVAVANIILLVGMIAGKIFYNTSSTISVTQMITATLILIIVSFWQIPWCLFLSKKFGIVTAILINVGGGIILGIAAAAKSFWWLCPYSWITRMMCPVLGILPNGTLAPVGDVMLNPNVIPLGVVLSMVFFVIVLGVTAWWFSRQEVK</sequence>
<organism evidence="2 3">
    <name type="scientific">Acetobacterium tundrae</name>
    <dbReference type="NCBI Taxonomy" id="132932"/>
    <lineage>
        <taxon>Bacteria</taxon>
        <taxon>Bacillati</taxon>
        <taxon>Bacillota</taxon>
        <taxon>Clostridia</taxon>
        <taxon>Eubacteriales</taxon>
        <taxon>Eubacteriaceae</taxon>
        <taxon>Acetobacterium</taxon>
    </lineage>
</organism>
<reference evidence="2 3" key="1">
    <citation type="journal article" date="2020" name="mSystems">
        <title>Defining Genomic and Predicted Metabolic Features of the Acetobacterium Genus.</title>
        <authorList>
            <person name="Ross D.E."/>
            <person name="Marshall C.W."/>
            <person name="Gulliver D."/>
            <person name="May H.D."/>
            <person name="Norman R.S."/>
        </authorList>
    </citation>
    <scope>NUCLEOTIDE SEQUENCE [LARGE SCALE GENOMIC DNA]</scope>
    <source>
        <strain evidence="2 3">DSM 9173</strain>
    </source>
</reference>
<dbReference type="CDD" id="cd21807">
    <property type="entry name" value="ABC-2_lan_permease_MutE_EpiE-like"/>
    <property type="match status" value="1"/>
</dbReference>
<keyword evidence="1" id="KW-1133">Transmembrane helix</keyword>
<feature type="transmembrane region" description="Helical" evidence="1">
    <location>
        <begin position="21"/>
        <end position="40"/>
    </location>
</feature>
<feature type="transmembrane region" description="Helical" evidence="1">
    <location>
        <begin position="46"/>
        <end position="64"/>
    </location>
</feature>
<dbReference type="Proteomes" id="UP000653358">
    <property type="component" value="Unassembled WGS sequence"/>
</dbReference>
<dbReference type="RefSeq" id="WP_148606344.1">
    <property type="nucleotide sequence ID" value="NZ_RXYB01000037.1"/>
</dbReference>
<dbReference type="Pfam" id="PF12730">
    <property type="entry name" value="ABC2_membrane_4"/>
    <property type="match status" value="1"/>
</dbReference>
<keyword evidence="1" id="KW-0472">Membrane</keyword>
<dbReference type="InterPro" id="IPR021205">
    <property type="entry name" value="Lanti_perm_SpaE/MutE/EpiE-like"/>
</dbReference>
<accession>A0ABR6WNZ8</accession>
<keyword evidence="1" id="KW-0812">Transmembrane</keyword>
<keyword evidence="3" id="KW-1185">Reference proteome</keyword>
<evidence type="ECO:0000313" key="3">
    <source>
        <dbReference type="Proteomes" id="UP000653358"/>
    </source>
</evidence>
<name>A0ABR6WNZ8_9FIRM</name>
<proteinExistence type="predicted"/>
<dbReference type="EMBL" id="WJBB01000023">
    <property type="protein sequence ID" value="MBC3798227.1"/>
    <property type="molecule type" value="Genomic_DNA"/>
</dbReference>
<gene>
    <name evidence="2" type="ORF">GH807_14425</name>
</gene>
<evidence type="ECO:0000256" key="1">
    <source>
        <dbReference type="SAM" id="Phobius"/>
    </source>
</evidence>
<feature type="transmembrane region" description="Helical" evidence="1">
    <location>
        <begin position="214"/>
        <end position="237"/>
    </location>
</feature>